<feature type="region of interest" description="Disordered" evidence="2">
    <location>
        <begin position="305"/>
        <end position="340"/>
    </location>
</feature>
<dbReference type="SMART" id="SM00028">
    <property type="entry name" value="TPR"/>
    <property type="match status" value="2"/>
</dbReference>
<gene>
    <name evidence="4" type="ORF">EV356DRAFT_519320</name>
</gene>
<dbReference type="InterPro" id="IPR056884">
    <property type="entry name" value="NPHP3-like_N"/>
</dbReference>
<feature type="compositionally biased region" description="Polar residues" evidence="2">
    <location>
        <begin position="1022"/>
        <end position="1035"/>
    </location>
</feature>
<dbReference type="InterPro" id="IPR019734">
    <property type="entry name" value="TPR_rpt"/>
</dbReference>
<evidence type="ECO:0000259" key="3">
    <source>
        <dbReference type="PROSITE" id="PS50837"/>
    </source>
</evidence>
<dbReference type="SUPFAM" id="SSF52540">
    <property type="entry name" value="P-loop containing nucleoside triphosphate hydrolases"/>
    <property type="match status" value="1"/>
</dbReference>
<dbReference type="InterPro" id="IPR011990">
    <property type="entry name" value="TPR-like_helical_dom_sf"/>
</dbReference>
<dbReference type="InterPro" id="IPR027417">
    <property type="entry name" value="P-loop_NTPase"/>
</dbReference>
<feature type="region of interest" description="Disordered" evidence="2">
    <location>
        <begin position="1010"/>
        <end position="1041"/>
    </location>
</feature>
<keyword evidence="5" id="KW-1185">Reference proteome</keyword>
<name>A0A6A6GYH3_VIRVR</name>
<evidence type="ECO:0000313" key="4">
    <source>
        <dbReference type="EMBL" id="KAF2230805.1"/>
    </source>
</evidence>
<feature type="domain" description="NACHT" evidence="3">
    <location>
        <begin position="387"/>
        <end position="528"/>
    </location>
</feature>
<organism evidence="4 5">
    <name type="scientific">Viridothelium virens</name>
    <name type="common">Speckled blister lichen</name>
    <name type="synonym">Trypethelium virens</name>
    <dbReference type="NCBI Taxonomy" id="1048519"/>
    <lineage>
        <taxon>Eukaryota</taxon>
        <taxon>Fungi</taxon>
        <taxon>Dikarya</taxon>
        <taxon>Ascomycota</taxon>
        <taxon>Pezizomycotina</taxon>
        <taxon>Dothideomycetes</taxon>
        <taxon>Dothideomycetes incertae sedis</taxon>
        <taxon>Trypetheliales</taxon>
        <taxon>Trypetheliaceae</taxon>
        <taxon>Viridothelium</taxon>
    </lineage>
</organism>
<feature type="compositionally biased region" description="Basic and acidic residues" evidence="2">
    <location>
        <begin position="1409"/>
        <end position="1431"/>
    </location>
</feature>
<feature type="compositionally biased region" description="Basic and acidic residues" evidence="2">
    <location>
        <begin position="313"/>
        <end position="323"/>
    </location>
</feature>
<dbReference type="Pfam" id="PF17109">
    <property type="entry name" value="Goodbye"/>
    <property type="match status" value="1"/>
</dbReference>
<dbReference type="Gene3D" id="3.40.50.300">
    <property type="entry name" value="P-loop containing nucleotide triphosphate hydrolases"/>
    <property type="match status" value="1"/>
</dbReference>
<feature type="compositionally biased region" description="Basic and acidic residues" evidence="2">
    <location>
        <begin position="1439"/>
        <end position="1448"/>
    </location>
</feature>
<protein>
    <recommendedName>
        <fullName evidence="3">NACHT domain-containing protein</fullName>
    </recommendedName>
</protein>
<feature type="region of interest" description="Disordered" evidence="2">
    <location>
        <begin position="1406"/>
        <end position="1450"/>
    </location>
</feature>
<feature type="region of interest" description="Disordered" evidence="2">
    <location>
        <begin position="692"/>
        <end position="721"/>
    </location>
</feature>
<reference evidence="4" key="1">
    <citation type="journal article" date="2020" name="Stud. Mycol.">
        <title>101 Dothideomycetes genomes: a test case for predicting lifestyles and emergence of pathogens.</title>
        <authorList>
            <person name="Haridas S."/>
            <person name="Albert R."/>
            <person name="Binder M."/>
            <person name="Bloem J."/>
            <person name="Labutti K."/>
            <person name="Salamov A."/>
            <person name="Andreopoulos B."/>
            <person name="Baker S."/>
            <person name="Barry K."/>
            <person name="Bills G."/>
            <person name="Bluhm B."/>
            <person name="Cannon C."/>
            <person name="Castanera R."/>
            <person name="Culley D."/>
            <person name="Daum C."/>
            <person name="Ezra D."/>
            <person name="Gonzalez J."/>
            <person name="Henrissat B."/>
            <person name="Kuo A."/>
            <person name="Liang C."/>
            <person name="Lipzen A."/>
            <person name="Lutzoni F."/>
            <person name="Magnuson J."/>
            <person name="Mondo S."/>
            <person name="Nolan M."/>
            <person name="Ohm R."/>
            <person name="Pangilinan J."/>
            <person name="Park H.-J."/>
            <person name="Ramirez L."/>
            <person name="Alfaro M."/>
            <person name="Sun H."/>
            <person name="Tritt A."/>
            <person name="Yoshinaga Y."/>
            <person name="Zwiers L.-H."/>
            <person name="Turgeon B."/>
            <person name="Goodwin S."/>
            <person name="Spatafora J."/>
            <person name="Crous P."/>
            <person name="Grigoriev I."/>
        </authorList>
    </citation>
    <scope>NUCLEOTIDE SEQUENCE</scope>
    <source>
        <strain evidence="4">Tuck. ex Michener</strain>
    </source>
</reference>
<dbReference type="InterPro" id="IPR031350">
    <property type="entry name" value="Goodbye_dom"/>
</dbReference>
<feature type="region of interest" description="Disordered" evidence="2">
    <location>
        <begin position="1483"/>
        <end position="1505"/>
    </location>
</feature>
<sequence>MATQPPEEDASDLANLWEEAIADFKGSTKLDLTQWHFKSMDEAMDSAKQQSEKFSAWRHDKGKVDHVRSLLGNNLNSIQKVVTGAKMAADAAGAFPPALPATALMTAFTVVFQTFKDVKADYDRVSGFYNQMGSFFDQISMVENKSPKLGPFERCIRKVFSAMLTIAGIAADYKSKGRFKKWAKNLVDGAGDPKLAGAYSTMDDAIVKLHQAVGLATLSVLVDVQEVTTRIEGKTDDILISQQEIKSITVDTHSDISTLREGQEESLLELGGLRRAMTSGFEGVARMEAQTQQLRADLKEMMNRELKQSNSEKQADSKPEKSGKGASATESRRYRNAQVKRHFSDGAEARNIIRAQRKEIAESFVEGTNKWIFEDDTYKSWTDGEIPAIWLAGGAGTGKSFLAHLIASNLEHRHEEHVSVASFFFREDQDALRSLRNALRCAVLQIADSNPTYLEVVAAEIAKENADDDPWSQFFASRFPSDSQAHLYFILDGVDEARPADQEAIVTLIRQLPSANLNIRVLFTGRPSLEALFAEDLPRVIRLSKERISADMQLLVAARTRSLPRLRKFHRQTKRRIAQKLGERADSMLYVEHMLRRLSAIGREGAVLKELEKNLPDSLEELYKLLLEECQRGRTHAQYLTLKTLFAVLAYSERPLSLDEATDLVKLTDPDGTFDIEDEVIGRSARLLDLGRDEDEADDSDHVADYQADESDGGSGDHDAELLSERGRTRIALQERSMRDYFRAVNVEDDGLRTSAEHSHLLIFEVLVRLLCDKAPVEVVEKPCLHAYAAHYWAHHFVKIDVAAEHVSKVLGGLSTIFNNENNVAASFETYKALYYDDLEKQTCFLAKFKAFLQLSKGIDDVPSKLKDWAKDLSDMPQKALLPLARGHVSNQFDPLSRRLVENTFLYTRSALITAGVFTVGADEKLDIVRVLEHFPDVDSKSVDAFRAIAHVLQRRQQYDLSEEYARKALELEDPSPRNRFRTHWIQSFNLYMAGYGMNFAAAQAAENGGATSAVDEDPETANETCKESPQPSETASRDNVDAQAVSIGQSGTGNDAKLPLPGRAKLEEALQHIKSAIALLPEGWQHDETWVIVVEGILIGKAAMLRCLQRIDDALAAYNESRAVRPDVDTLLPVLLNAMVNIEQFDINANVWAEDAVNPARYFDIIESWTPAERLKWITFVMEVDYSQDASASRALHMCAKRHGERGHSITVGLYESYLKTVGRTSSKCAQAKGDLALFYKIAVNDLRKARDVAMEVLDVEYSDDDAENLEGVLYVVRQALCDNLFQLFRQSGDPQEKLKLLDTMMKLPIIKIGTEGDEAAKRSEEELNESPVLVMQALMTRTIGSPVKFREMMESMFQTCVAGLTDKVGNNDSTSFRLLAKALACVPGLRRDAQIALSCQYSITDPDVEHPDENEEVRSDEEANEDKEGNATGCDDTNEHKFKDSDPTVEVTVKTHAVKIAEPQLTELTTELASQVEELTVDSGDEAKAHENAQNPEEEEEENVVGDLLPEYERGVSCDGNCDFGETDWTDGVMYMCIHCGNCDLCEACYEKRMAWNRGEPNTAYWYDWCGKDHAYVKGPVDGWRGVKNGVIRIGEEEIEFKEWLQSLKEERWPKAWENFWKGESFLRADN</sequence>
<dbReference type="Proteomes" id="UP000800092">
    <property type="component" value="Unassembled WGS sequence"/>
</dbReference>
<accession>A0A6A6GYH3</accession>
<dbReference type="PANTHER" id="PTHR10039">
    <property type="entry name" value="AMELOGENIN"/>
    <property type="match status" value="1"/>
</dbReference>
<evidence type="ECO:0000313" key="5">
    <source>
        <dbReference type="Proteomes" id="UP000800092"/>
    </source>
</evidence>
<dbReference type="EMBL" id="ML991835">
    <property type="protein sequence ID" value="KAF2230805.1"/>
    <property type="molecule type" value="Genomic_DNA"/>
</dbReference>
<dbReference type="Pfam" id="PF24883">
    <property type="entry name" value="NPHP3_N"/>
    <property type="match status" value="1"/>
</dbReference>
<dbReference type="OrthoDB" id="448455at2759"/>
<evidence type="ECO:0000256" key="2">
    <source>
        <dbReference type="SAM" id="MobiDB-lite"/>
    </source>
</evidence>
<dbReference type="SUPFAM" id="SSF48452">
    <property type="entry name" value="TPR-like"/>
    <property type="match status" value="1"/>
</dbReference>
<proteinExistence type="predicted"/>
<dbReference type="PROSITE" id="PS50837">
    <property type="entry name" value="NACHT"/>
    <property type="match status" value="1"/>
</dbReference>
<dbReference type="Gene3D" id="1.25.40.10">
    <property type="entry name" value="Tetratricopeptide repeat domain"/>
    <property type="match status" value="1"/>
</dbReference>
<dbReference type="InterPro" id="IPR007111">
    <property type="entry name" value="NACHT_NTPase"/>
</dbReference>
<dbReference type="PANTHER" id="PTHR10039:SF17">
    <property type="entry name" value="FUNGAL STAND N-TERMINAL GOODBYE DOMAIN-CONTAINING PROTEIN-RELATED"/>
    <property type="match status" value="1"/>
</dbReference>
<evidence type="ECO:0000256" key="1">
    <source>
        <dbReference type="ARBA" id="ARBA00022737"/>
    </source>
</evidence>
<keyword evidence="1" id="KW-0677">Repeat</keyword>